<evidence type="ECO:0000313" key="9">
    <source>
        <dbReference type="Proteomes" id="UP000033101"/>
    </source>
</evidence>
<evidence type="ECO:0000256" key="2">
    <source>
        <dbReference type="ARBA" id="ARBA00022603"/>
    </source>
</evidence>
<keyword evidence="5" id="KW-0862">Zinc</keyword>
<dbReference type="InterPro" id="IPR038071">
    <property type="entry name" value="UROD/MetE-like_sf"/>
</dbReference>
<dbReference type="Pfam" id="PF01208">
    <property type="entry name" value="URO-D"/>
    <property type="match status" value="1"/>
</dbReference>
<evidence type="ECO:0000313" key="8">
    <source>
        <dbReference type="EMBL" id="AKB77391.1"/>
    </source>
</evidence>
<dbReference type="NCBIfam" id="NF004889">
    <property type="entry name" value="PRK06252.1"/>
    <property type="match status" value="1"/>
</dbReference>
<keyword evidence="9" id="KW-1185">Reference proteome</keyword>
<comment type="cofactor">
    <cofactor evidence="1">
        <name>Zn(2+)</name>
        <dbReference type="ChEBI" id="CHEBI:29105"/>
    </cofactor>
</comment>
<dbReference type="NCBIfam" id="TIGR01463">
    <property type="entry name" value="mtaA_cmuA"/>
    <property type="match status" value="1"/>
</dbReference>
<sequence length="358" mass="39137">MKKRHFKNIGARKMERNLRKNFLDTLHGNPVDRVPALSVTQTGTVELMDMTGAAWPKAHSDPEKMAALALAGHEIAGLEAVRYPYCLTVIAEIMGCGVRMGTKDIQPSVLSYPFSKGPENLRVPENLLEKGRIPTILKATEILAARNGNGKRSEIPLIAGMEGPLTVFTHLAEVKNCLIWALKKPDYFDMFMETCTELCIEYANSLFERSADALCMPDGGIAGSRMMPPSVLENSVKPFYKHLCRKVNGPVILHICGDVGDSLKTLSECGFEAVSIEEKVSLKAAKEAISGRARLIGNVSPSRTLLFGTPEIVKEEAKDCLSAGVDILAPGCGIAPRTPLANIRALVEARDEWYKEKD</sequence>
<dbReference type="InterPro" id="IPR006360">
    <property type="entry name" value="Mtase_MtaA_CmuA"/>
</dbReference>
<dbReference type="EMBL" id="CP009516">
    <property type="protein sequence ID" value="AKB77391.1"/>
    <property type="molecule type" value="Genomic_DNA"/>
</dbReference>
<dbReference type="GO" id="GO:0032259">
    <property type="term" value="P:methylation"/>
    <property type="evidence" value="ECO:0007669"/>
    <property type="project" value="UniProtKB-KW"/>
</dbReference>
<name>A0A0E3S9K5_9EURY</name>
<gene>
    <name evidence="8" type="ORF">MSHOH_0908</name>
</gene>
<dbReference type="InterPro" id="IPR052024">
    <property type="entry name" value="Methanogen_methyltrans"/>
</dbReference>
<dbReference type="HOGENOM" id="CLU_040933_2_1_2"/>
<keyword evidence="4" id="KW-0479">Metal-binding</keyword>
<protein>
    <submittedName>
        <fullName evidence="8">Methylcobamide:CoM methyltransferase MtaA</fullName>
    </submittedName>
</protein>
<dbReference type="GO" id="GO:0004853">
    <property type="term" value="F:uroporphyrinogen decarboxylase activity"/>
    <property type="evidence" value="ECO:0007669"/>
    <property type="project" value="InterPro"/>
</dbReference>
<dbReference type="STRING" id="1434110.MSHOH_0908"/>
<keyword evidence="2 8" id="KW-0489">Methyltransferase</keyword>
<evidence type="ECO:0000256" key="1">
    <source>
        <dbReference type="ARBA" id="ARBA00001947"/>
    </source>
</evidence>
<dbReference type="InterPro" id="IPR000257">
    <property type="entry name" value="Uroporphyrinogen_deCOase"/>
</dbReference>
<dbReference type="GO" id="GO:0006730">
    <property type="term" value="P:one-carbon metabolic process"/>
    <property type="evidence" value="ECO:0007669"/>
    <property type="project" value="InterPro"/>
</dbReference>
<dbReference type="PATRIC" id="fig|1434110.4.peg.1132"/>
<dbReference type="CDD" id="cd03307">
    <property type="entry name" value="Mta_CmuA_like"/>
    <property type="match status" value="1"/>
</dbReference>
<evidence type="ECO:0000256" key="6">
    <source>
        <dbReference type="ARBA" id="ARBA00022994"/>
    </source>
</evidence>
<dbReference type="GO" id="GO:0006779">
    <property type="term" value="P:porphyrin-containing compound biosynthetic process"/>
    <property type="evidence" value="ECO:0007669"/>
    <property type="project" value="InterPro"/>
</dbReference>
<dbReference type="Gene3D" id="3.20.20.210">
    <property type="match status" value="1"/>
</dbReference>
<dbReference type="GO" id="GO:0008168">
    <property type="term" value="F:methyltransferase activity"/>
    <property type="evidence" value="ECO:0007669"/>
    <property type="project" value="UniProtKB-KW"/>
</dbReference>
<organism evidence="8 9">
    <name type="scientific">Methanosarcina horonobensis HB-1 = JCM 15518</name>
    <dbReference type="NCBI Taxonomy" id="1434110"/>
    <lineage>
        <taxon>Archaea</taxon>
        <taxon>Methanobacteriati</taxon>
        <taxon>Methanobacteriota</taxon>
        <taxon>Stenosarchaea group</taxon>
        <taxon>Methanomicrobia</taxon>
        <taxon>Methanosarcinales</taxon>
        <taxon>Methanosarcinaceae</taxon>
        <taxon>Methanosarcina</taxon>
    </lineage>
</organism>
<proteinExistence type="predicted"/>
<accession>A0A0E3S9K5</accession>
<evidence type="ECO:0000256" key="4">
    <source>
        <dbReference type="ARBA" id="ARBA00022723"/>
    </source>
</evidence>
<dbReference type="PANTHER" id="PTHR47099">
    <property type="entry name" value="METHYLCOBAMIDE:COM METHYLTRANSFERASE MTBA"/>
    <property type="match status" value="1"/>
</dbReference>
<feature type="domain" description="Uroporphyrinogen decarboxylase (URO-D)" evidence="7">
    <location>
        <begin position="19"/>
        <end position="353"/>
    </location>
</feature>
<evidence type="ECO:0000256" key="5">
    <source>
        <dbReference type="ARBA" id="ARBA00022833"/>
    </source>
</evidence>
<dbReference type="Proteomes" id="UP000033101">
    <property type="component" value="Chromosome"/>
</dbReference>
<dbReference type="SUPFAM" id="SSF51726">
    <property type="entry name" value="UROD/MetE-like"/>
    <property type="match status" value="1"/>
</dbReference>
<reference evidence="8 9" key="1">
    <citation type="submission" date="2014-07" db="EMBL/GenBank/DDBJ databases">
        <title>Methanogenic archaea and the global carbon cycle.</title>
        <authorList>
            <person name="Henriksen J.R."/>
            <person name="Luke J."/>
            <person name="Reinhart S."/>
            <person name="Benedict M.N."/>
            <person name="Youngblut N.D."/>
            <person name="Metcalf M.E."/>
            <person name="Whitaker R.J."/>
            <person name="Metcalf W.W."/>
        </authorList>
    </citation>
    <scope>NUCLEOTIDE SEQUENCE [LARGE SCALE GENOMIC DNA]</scope>
    <source>
        <strain evidence="8 9">HB-1</strain>
    </source>
</reference>
<evidence type="ECO:0000256" key="3">
    <source>
        <dbReference type="ARBA" id="ARBA00022679"/>
    </source>
</evidence>
<dbReference type="PANTHER" id="PTHR47099:SF1">
    <property type="entry name" value="METHYLCOBAMIDE:COM METHYLTRANSFERASE MTBA"/>
    <property type="match status" value="1"/>
</dbReference>
<evidence type="ECO:0000259" key="7">
    <source>
        <dbReference type="Pfam" id="PF01208"/>
    </source>
</evidence>
<dbReference type="AlphaFoldDB" id="A0A0E3S9K5"/>
<dbReference type="GO" id="GO:0015948">
    <property type="term" value="P:methanogenesis"/>
    <property type="evidence" value="ECO:0007669"/>
    <property type="project" value="UniProtKB-KW"/>
</dbReference>
<dbReference type="KEGG" id="mhor:MSHOH_0908"/>
<keyword evidence="3 8" id="KW-0808">Transferase</keyword>
<keyword evidence="6" id="KW-0484">Methanogenesis</keyword>
<dbReference type="GO" id="GO:0046872">
    <property type="term" value="F:metal ion binding"/>
    <property type="evidence" value="ECO:0007669"/>
    <property type="project" value="UniProtKB-KW"/>
</dbReference>
<dbReference type="NCBIfam" id="NF040654">
    <property type="entry name" value="MtaA_Meth"/>
    <property type="match status" value="1"/>
</dbReference>